<evidence type="ECO:0000313" key="6">
    <source>
        <dbReference type="EMBL" id="KAK5048665.1"/>
    </source>
</evidence>
<evidence type="ECO:0000256" key="3">
    <source>
        <dbReference type="ARBA" id="ARBA00022741"/>
    </source>
</evidence>
<dbReference type="GO" id="GO:0004467">
    <property type="term" value="F:long-chain fatty acid-CoA ligase activity"/>
    <property type="evidence" value="ECO:0007669"/>
    <property type="project" value="TreeGrafter"/>
</dbReference>
<organism evidence="6 7">
    <name type="scientific">Exophiala bonariae</name>
    <dbReference type="NCBI Taxonomy" id="1690606"/>
    <lineage>
        <taxon>Eukaryota</taxon>
        <taxon>Fungi</taxon>
        <taxon>Dikarya</taxon>
        <taxon>Ascomycota</taxon>
        <taxon>Pezizomycotina</taxon>
        <taxon>Eurotiomycetes</taxon>
        <taxon>Chaetothyriomycetidae</taxon>
        <taxon>Chaetothyriales</taxon>
        <taxon>Herpotrichiellaceae</taxon>
        <taxon>Exophiala</taxon>
    </lineage>
</organism>
<comment type="caution">
    <text evidence="6">The sequence shown here is derived from an EMBL/GenBank/DDBJ whole genome shotgun (WGS) entry which is preliminary data.</text>
</comment>
<dbReference type="GO" id="GO:0009898">
    <property type="term" value="C:cytoplasmic side of plasma membrane"/>
    <property type="evidence" value="ECO:0007669"/>
    <property type="project" value="TreeGrafter"/>
</dbReference>
<dbReference type="Pfam" id="PF00501">
    <property type="entry name" value="AMP-binding"/>
    <property type="match status" value="1"/>
</dbReference>
<dbReference type="GO" id="GO:0005324">
    <property type="term" value="F:long-chain fatty acid transmembrane transporter activity"/>
    <property type="evidence" value="ECO:0007669"/>
    <property type="project" value="TreeGrafter"/>
</dbReference>
<keyword evidence="4" id="KW-0067">ATP-binding</keyword>
<evidence type="ECO:0000256" key="1">
    <source>
        <dbReference type="ARBA" id="ARBA00006432"/>
    </source>
</evidence>
<gene>
    <name evidence="6" type="ORF">LTR84_005756</name>
</gene>
<dbReference type="InterPro" id="IPR000873">
    <property type="entry name" value="AMP-dep_synth/lig_dom"/>
</dbReference>
<dbReference type="SUPFAM" id="SSF56801">
    <property type="entry name" value="Acetyl-CoA synthetase-like"/>
    <property type="match status" value="1"/>
</dbReference>
<dbReference type="InterPro" id="IPR042099">
    <property type="entry name" value="ANL_N_sf"/>
</dbReference>
<evidence type="ECO:0000313" key="7">
    <source>
        <dbReference type="Proteomes" id="UP001358417"/>
    </source>
</evidence>
<comment type="similarity">
    <text evidence="1">Belongs to the ATP-dependent AMP-binding enzyme family.</text>
</comment>
<keyword evidence="2" id="KW-0436">Ligase</keyword>
<dbReference type="GO" id="GO:0044539">
    <property type="term" value="P:long-chain fatty acid import into cell"/>
    <property type="evidence" value="ECO:0007669"/>
    <property type="project" value="TreeGrafter"/>
</dbReference>
<dbReference type="AlphaFoldDB" id="A0AAV9N7C7"/>
<feature type="domain" description="AMP-dependent synthetase/ligase" evidence="5">
    <location>
        <begin position="57"/>
        <end position="300"/>
    </location>
</feature>
<keyword evidence="3" id="KW-0547">Nucleotide-binding</keyword>
<dbReference type="Gene3D" id="3.40.50.12780">
    <property type="entry name" value="N-terminal domain of ligase-like"/>
    <property type="match status" value="1"/>
</dbReference>
<reference evidence="6 7" key="1">
    <citation type="submission" date="2023-08" db="EMBL/GenBank/DDBJ databases">
        <title>Black Yeasts Isolated from many extreme environments.</title>
        <authorList>
            <person name="Coleine C."/>
            <person name="Stajich J.E."/>
            <person name="Selbmann L."/>
        </authorList>
    </citation>
    <scope>NUCLEOTIDE SEQUENCE [LARGE SCALE GENOMIC DNA]</scope>
    <source>
        <strain evidence="6 7">CCFEE 5792</strain>
    </source>
</reference>
<dbReference type="PROSITE" id="PS00455">
    <property type="entry name" value="AMP_BINDING"/>
    <property type="match status" value="1"/>
</dbReference>
<dbReference type="GO" id="GO:0005524">
    <property type="term" value="F:ATP binding"/>
    <property type="evidence" value="ECO:0007669"/>
    <property type="project" value="UniProtKB-KW"/>
</dbReference>
<dbReference type="EMBL" id="JAVRRD010000021">
    <property type="protein sequence ID" value="KAK5048665.1"/>
    <property type="molecule type" value="Genomic_DNA"/>
</dbReference>
<dbReference type="InterPro" id="IPR020845">
    <property type="entry name" value="AMP-binding_CS"/>
</dbReference>
<dbReference type="GO" id="GO:0005811">
    <property type="term" value="C:lipid droplet"/>
    <property type="evidence" value="ECO:0007669"/>
    <property type="project" value="TreeGrafter"/>
</dbReference>
<evidence type="ECO:0000259" key="5">
    <source>
        <dbReference type="Pfam" id="PF00501"/>
    </source>
</evidence>
<dbReference type="GO" id="GO:0005777">
    <property type="term" value="C:peroxisome"/>
    <property type="evidence" value="ECO:0007669"/>
    <property type="project" value="TreeGrafter"/>
</dbReference>
<protein>
    <recommendedName>
        <fullName evidence="5">AMP-dependent synthetase/ligase domain-containing protein</fullName>
    </recommendedName>
</protein>
<dbReference type="PANTHER" id="PTHR43107">
    <property type="entry name" value="LONG-CHAIN FATTY ACID TRANSPORT PROTEIN"/>
    <property type="match status" value="1"/>
</dbReference>
<keyword evidence="7" id="KW-1185">Reference proteome</keyword>
<proteinExistence type="inferred from homology"/>
<dbReference type="InterPro" id="IPR045851">
    <property type="entry name" value="AMP-bd_C_sf"/>
</dbReference>
<sequence>MSAIAATAVTTAFAVGAYSDARFHISKDLKKLWQQWRANKAYLAAVKENKLSLWYLFEEQVEKSPHSECIWSQTESYTRKEVYEQCCRYANWLLLQGVEPGQWVAIYLQNCAEFMFIWIALWSIGCAPALINHNLRGEALLHVLKNSGSALVLVDAQLADKLSELHETIEKTLGIKVFVVGDFLKMEISQVKSERPDDSFRANVKGDDNQALIFTSGTSGKPKGVPHTVYHGYLYGIHGTKGLEVGSNHRWYQCMPLYHGTGGMVSIICLLSGTTLCIGRKFSASQFWEDIRISRSTCFTIRAMFGNGLRPDVWKRFRDRFGIQTVVEFFGSSEGVFSLRNCCKGDQGDYLIGAVGHHGLLLRQMMREKYVPVLVDTDGDELVRSSVTGYVQRVSYETGGEILVQIPSENVFPGYFLDPIGTSRKFARDVFSQGDLWYRTGDALRRTSDGRWFFLDRLGDTYRWKSENVSTAEVSAILGHYPGVMEAIVYGVSLPQHEGRAGCAALVLDETFATPFDFLNFHEYVCRKLPQYAVPVFLRLGNISTHTHNNKQNKVPLRDQGVDPRRLSSGDRILWTKPGNPGYVAFTQEDWDRVGLLQVKL</sequence>
<name>A0AAV9N7C7_9EURO</name>
<dbReference type="RefSeq" id="XP_064704024.1">
    <property type="nucleotide sequence ID" value="XM_064849321.1"/>
</dbReference>
<dbReference type="Gene3D" id="3.30.300.30">
    <property type="match status" value="1"/>
</dbReference>
<dbReference type="FunFam" id="3.30.300.30:FF:000020">
    <property type="entry name" value="Long-chain fatty acid transporter"/>
    <property type="match status" value="1"/>
</dbReference>
<dbReference type="Proteomes" id="UP001358417">
    <property type="component" value="Unassembled WGS sequence"/>
</dbReference>
<dbReference type="GeneID" id="89973931"/>
<evidence type="ECO:0000256" key="4">
    <source>
        <dbReference type="ARBA" id="ARBA00022840"/>
    </source>
</evidence>
<dbReference type="PANTHER" id="PTHR43107:SF6">
    <property type="entry name" value="ACYL-COA SYNTHETASE FAMILY PROTEIN (CEFD1), PUTATIVE (AFU_ORTHOLOGUE AFUA_6G03630)-RELATED"/>
    <property type="match status" value="1"/>
</dbReference>
<evidence type="ECO:0000256" key="2">
    <source>
        <dbReference type="ARBA" id="ARBA00022598"/>
    </source>
</evidence>
<accession>A0AAV9N7C7</accession>